<evidence type="ECO:0000256" key="1">
    <source>
        <dbReference type="ARBA" id="ARBA00022614"/>
    </source>
</evidence>
<gene>
    <name evidence="4" type="ORF">H8718_19770</name>
</gene>
<dbReference type="Pfam" id="PF23598">
    <property type="entry name" value="LRR_14"/>
    <property type="match status" value="1"/>
</dbReference>
<dbReference type="SUPFAM" id="SSF52047">
    <property type="entry name" value="RNI-like"/>
    <property type="match status" value="1"/>
</dbReference>
<comment type="caution">
    <text evidence="4">The sequence shown here is derived from an EMBL/GenBank/DDBJ whole genome shotgun (WGS) entry which is preliminary data.</text>
</comment>
<dbReference type="RefSeq" id="WP_249334774.1">
    <property type="nucleotide sequence ID" value="NZ_JACRSY010000080.1"/>
</dbReference>
<organism evidence="4 5">
    <name type="scientific">Zhenhengia yiwuensis</name>
    <dbReference type="NCBI Taxonomy" id="2763666"/>
    <lineage>
        <taxon>Bacteria</taxon>
        <taxon>Bacillati</taxon>
        <taxon>Bacillota</taxon>
        <taxon>Clostridia</taxon>
        <taxon>Lachnospirales</taxon>
        <taxon>Lachnospiraceae</taxon>
        <taxon>Zhenhengia</taxon>
    </lineage>
</organism>
<accession>A0A926ENK8</accession>
<dbReference type="EMBL" id="JACRSY010000080">
    <property type="protein sequence ID" value="MBC8581715.1"/>
    <property type="molecule type" value="Genomic_DNA"/>
</dbReference>
<dbReference type="InterPro" id="IPR032675">
    <property type="entry name" value="LRR_dom_sf"/>
</dbReference>
<evidence type="ECO:0000259" key="3">
    <source>
        <dbReference type="Pfam" id="PF23598"/>
    </source>
</evidence>
<reference evidence="4" key="1">
    <citation type="submission" date="2020-08" db="EMBL/GenBank/DDBJ databases">
        <title>Genome public.</title>
        <authorList>
            <person name="Liu C."/>
            <person name="Sun Q."/>
        </authorList>
    </citation>
    <scope>NUCLEOTIDE SEQUENCE</scope>
    <source>
        <strain evidence="4">NSJ-12</strain>
    </source>
</reference>
<sequence>MSLENQGKLLVELAEEKLREDKVKGLIQFCLNQSDEIVICQLKLGNESKQVLKHVQVIKCKETNKTHCTRGPLTIVYYIKNDYNIKQKFDKLKDIYAPICLDEKGEETGEDPAFYINGELLCSICSHEKMGRLFLDESQYKEFHSLRIPHSIFNPPKQLSLEESIEEYAYQERESLSITDLNLQFIPENIGKLTNLKKLEIFSHELVCLPVALEKLTELEYLRITGNKVESLEFDISKLQNLKGLDLSGMPLKLFPSGITELAQLQELYLDGLKVNEIPETLMKLRHLKVLVLPEIDVNRHSPAFIDFAERLKPKTAGISLKDVLGEEVWNNIIESGNYVVMGGNKWM</sequence>
<dbReference type="InterPro" id="IPR050216">
    <property type="entry name" value="LRR_domain-containing"/>
</dbReference>
<dbReference type="PANTHER" id="PTHR48051">
    <property type="match status" value="1"/>
</dbReference>
<dbReference type="Gene3D" id="3.80.10.10">
    <property type="entry name" value="Ribonuclease Inhibitor"/>
    <property type="match status" value="1"/>
</dbReference>
<keyword evidence="1" id="KW-0433">Leucine-rich repeat</keyword>
<dbReference type="GO" id="GO:0005737">
    <property type="term" value="C:cytoplasm"/>
    <property type="evidence" value="ECO:0007669"/>
    <property type="project" value="TreeGrafter"/>
</dbReference>
<dbReference type="PANTHER" id="PTHR48051:SF54">
    <property type="entry name" value="LEUCINE-RICH REPEAT-CONTAINING PROTEIN"/>
    <property type="match status" value="1"/>
</dbReference>
<proteinExistence type="predicted"/>
<keyword evidence="5" id="KW-1185">Reference proteome</keyword>
<protein>
    <submittedName>
        <fullName evidence="4">Leucine-rich repeat domain-containing protein</fullName>
    </submittedName>
</protein>
<evidence type="ECO:0000313" key="5">
    <source>
        <dbReference type="Proteomes" id="UP000655830"/>
    </source>
</evidence>
<evidence type="ECO:0000313" key="4">
    <source>
        <dbReference type="EMBL" id="MBC8581715.1"/>
    </source>
</evidence>
<dbReference type="AlphaFoldDB" id="A0A926ENK8"/>
<name>A0A926ENK8_9FIRM</name>
<evidence type="ECO:0000256" key="2">
    <source>
        <dbReference type="ARBA" id="ARBA00022737"/>
    </source>
</evidence>
<keyword evidence="2" id="KW-0677">Repeat</keyword>
<dbReference type="Proteomes" id="UP000655830">
    <property type="component" value="Unassembled WGS sequence"/>
</dbReference>
<dbReference type="InterPro" id="IPR055414">
    <property type="entry name" value="LRR_R13L4/SHOC2-like"/>
</dbReference>
<feature type="domain" description="Disease resistance R13L4/SHOC-2-like LRR" evidence="3">
    <location>
        <begin position="213"/>
        <end position="301"/>
    </location>
</feature>